<evidence type="ECO:0000313" key="3">
    <source>
        <dbReference type="EMBL" id="BFM44511.1"/>
    </source>
</evidence>
<evidence type="ECO:0000256" key="1">
    <source>
        <dbReference type="SAM" id="MobiDB-lite"/>
    </source>
</evidence>
<dbReference type="CDD" id="cd00063">
    <property type="entry name" value="FN3"/>
    <property type="match status" value="1"/>
</dbReference>
<evidence type="ECO:0000259" key="2">
    <source>
        <dbReference type="PROSITE" id="PS50853"/>
    </source>
</evidence>
<dbReference type="PROSITE" id="PS50853">
    <property type="entry name" value="FN3"/>
    <property type="match status" value="1"/>
</dbReference>
<name>A0AAT9H534_9FLAO</name>
<organism evidence="3">
    <name type="scientific">Flavobacterium sp. CFS9</name>
    <dbReference type="NCBI Taxonomy" id="3143118"/>
    <lineage>
        <taxon>Bacteria</taxon>
        <taxon>Pseudomonadati</taxon>
        <taxon>Bacteroidota</taxon>
        <taxon>Flavobacteriia</taxon>
        <taxon>Flavobacteriales</taxon>
        <taxon>Flavobacteriaceae</taxon>
        <taxon>Flavobacterium</taxon>
    </lineage>
</organism>
<dbReference type="SMART" id="SM00060">
    <property type="entry name" value="FN3"/>
    <property type="match status" value="2"/>
</dbReference>
<sequence length="1085" mass="121985">MDKIQLPKMLKNLHLYLLLLCALIGFEGFAQTFPISVTTQIAQPSPIYLSKYADATTINSPIKIQLLLNDLTISNRQVRLKIYFQGNGVAFSNNDFVVGAKPLYLEGGFPLQLTNVDLAPYFQYQNLLGLNPNQYAQPLPEGISNFYVEVYDFATGKKLSRKTGTTTVIFQNEPPFLNLPLNNASIMQQNLQNIVFSWTPRSINVSNVEYEFSLVEIWDNYTPVQNAFAYSPPLYTTTTKMTTLQYGMSEPQLIPGKKYAWRIKAKAIQGAEEIGVFKNNGYTEIFAFTYEVFCTSPLAIKTESIGQDQAKINWSGNVDNFDYQVNYREKNSGSEWYKAVTPRENITLSNLKPNTTYEYTVGSSCDVGKYIHSSIYEFTTIARDEIVFQGCGIKPDPKDLTNQTPLPELFPNDVISAGDFPIVVLKATGSNGNFSGEGYVTLPFLEKFRKLIDAAEALSPKDGEGNSKWNLSENTRIKITFDNIGLNTDFKLISGEIVAGYDAGNWDKFLDVDKLMNDISEEYDPIMESIFGPKPTQEEVDAAEKEEAVEPNNPTPPSETPIEYNPITVVDVDEPEPTPPPIKETTPVKNETREPSTTTASNGTVTENGYFIEYKGQKYYDGGRIKIPYRRHMEETFEMKTVPKDAIVSYSIYKPGESEMVRGYDSKTSKSTLPIEDIKTTNNLLKQDLQAEANSIEGSPKVRVEVEKIVEKFTQNGLTATHIPNSVKLKKRVANAGETLYYVNKPRKTDHRNTEIKAILSQTNLNKIPKDYIKWKINGIDDENKNGTTQIKIRLADDNKVLNSTFTNISGSPEITTKDVSIKWVDEGYYKNSLSLASGNFKNKLIEKAFEATKMVEKATKFFDKIPFIKKVQNKGLLKESGIQYYYNIIPFEKEFRNVEDPDSRLYFGETKTGGGFELGIEGKATIWSLPISFERLPLPEWVIQKIKKVVTAKIDIVASAKSFGEVKAAVEERLYVESKTKKIVKSGVDPAILKLEMAFGVESEFSLGGDNDYLSGGIEASGLTKAELIRIGYYTDDNGGKFDYGLLHDGVYLELKASGYINTLGKKWETEKYNEKIMLIKENK</sequence>
<dbReference type="InterPro" id="IPR013783">
    <property type="entry name" value="Ig-like_fold"/>
</dbReference>
<dbReference type="Gene3D" id="2.60.40.10">
    <property type="entry name" value="Immunoglobulins"/>
    <property type="match status" value="1"/>
</dbReference>
<proteinExistence type="predicted"/>
<reference evidence="3" key="1">
    <citation type="submission" date="2024-05" db="EMBL/GenBank/DDBJ databases">
        <title>Whole-Genome Sequence of CFS9, a Potential Fish Probiotic Isolated from the Body Surface of Silurus asotus.</title>
        <authorList>
            <person name="Kojima M."/>
            <person name="Tobioka K."/>
            <person name="Yokota K."/>
            <person name="Nakatani H."/>
            <person name="Hori K."/>
            <person name="Tamaru Y."/>
            <person name="Okazaki F."/>
        </authorList>
    </citation>
    <scope>NUCLEOTIDE SEQUENCE</scope>
    <source>
        <strain evidence="3">CFS9</strain>
    </source>
</reference>
<dbReference type="SUPFAM" id="SSF49265">
    <property type="entry name" value="Fibronectin type III"/>
    <property type="match status" value="1"/>
</dbReference>
<dbReference type="InterPro" id="IPR036116">
    <property type="entry name" value="FN3_sf"/>
</dbReference>
<dbReference type="EMBL" id="AP031573">
    <property type="protein sequence ID" value="BFM44511.1"/>
    <property type="molecule type" value="Genomic_DNA"/>
</dbReference>
<gene>
    <name evidence="3" type="ORF">CFS9_31520</name>
</gene>
<dbReference type="RefSeq" id="WP_369615620.1">
    <property type="nucleotide sequence ID" value="NZ_AP031573.1"/>
</dbReference>
<feature type="compositionally biased region" description="Polar residues" evidence="1">
    <location>
        <begin position="595"/>
        <end position="604"/>
    </location>
</feature>
<dbReference type="Pfam" id="PF00041">
    <property type="entry name" value="fn3"/>
    <property type="match status" value="1"/>
</dbReference>
<feature type="domain" description="Fibronectin type-III" evidence="2">
    <location>
        <begin position="296"/>
        <end position="383"/>
    </location>
</feature>
<dbReference type="InterPro" id="IPR003961">
    <property type="entry name" value="FN3_dom"/>
</dbReference>
<accession>A0AAT9H534</accession>
<protein>
    <recommendedName>
        <fullName evidence="2">Fibronectin type-III domain-containing protein</fullName>
    </recommendedName>
</protein>
<dbReference type="AlphaFoldDB" id="A0AAT9H534"/>
<feature type="region of interest" description="Disordered" evidence="1">
    <location>
        <begin position="529"/>
        <end position="604"/>
    </location>
</feature>